<organism evidence="1 2">
    <name type="scientific">Nocardioides fonticola</name>
    <dbReference type="NCBI Taxonomy" id="450363"/>
    <lineage>
        <taxon>Bacteria</taxon>
        <taxon>Bacillati</taxon>
        <taxon>Actinomycetota</taxon>
        <taxon>Actinomycetes</taxon>
        <taxon>Propionibacteriales</taxon>
        <taxon>Nocardioidaceae</taxon>
        <taxon>Nocardioides</taxon>
    </lineage>
</organism>
<name>A0ABP7XFA7_9ACTN</name>
<gene>
    <name evidence="1" type="ORF">GCM10022215_12740</name>
</gene>
<dbReference type="SUPFAM" id="SSF53335">
    <property type="entry name" value="S-adenosyl-L-methionine-dependent methyltransferases"/>
    <property type="match status" value="1"/>
</dbReference>
<evidence type="ECO:0000313" key="2">
    <source>
        <dbReference type="Proteomes" id="UP001501495"/>
    </source>
</evidence>
<evidence type="ECO:0008006" key="3">
    <source>
        <dbReference type="Google" id="ProtNLM"/>
    </source>
</evidence>
<dbReference type="EMBL" id="BAAAZH010000010">
    <property type="protein sequence ID" value="GAA4114572.1"/>
    <property type="molecule type" value="Genomic_DNA"/>
</dbReference>
<dbReference type="InterPro" id="IPR050320">
    <property type="entry name" value="N5-glutamine_MTase"/>
</dbReference>
<dbReference type="RefSeq" id="WP_344732439.1">
    <property type="nucleotide sequence ID" value="NZ_BAAAZH010000010.1"/>
</dbReference>
<keyword evidence="2" id="KW-1185">Reference proteome</keyword>
<dbReference type="Pfam" id="PF03602">
    <property type="entry name" value="Cons_hypoth95"/>
    <property type="match status" value="1"/>
</dbReference>
<reference evidence="2" key="1">
    <citation type="journal article" date="2019" name="Int. J. Syst. Evol. Microbiol.">
        <title>The Global Catalogue of Microorganisms (GCM) 10K type strain sequencing project: providing services to taxonomists for standard genome sequencing and annotation.</title>
        <authorList>
            <consortium name="The Broad Institute Genomics Platform"/>
            <consortium name="The Broad Institute Genome Sequencing Center for Infectious Disease"/>
            <person name="Wu L."/>
            <person name="Ma J."/>
        </authorList>
    </citation>
    <scope>NUCLEOTIDE SEQUENCE [LARGE SCALE GENOMIC DNA]</scope>
    <source>
        <strain evidence="2">JCM 16703</strain>
    </source>
</reference>
<proteinExistence type="predicted"/>
<accession>A0ABP7XFA7</accession>
<dbReference type="PROSITE" id="PS00092">
    <property type="entry name" value="N6_MTASE"/>
    <property type="match status" value="1"/>
</dbReference>
<dbReference type="InterPro" id="IPR002052">
    <property type="entry name" value="DNA_methylase_N6_adenine_CS"/>
</dbReference>
<comment type="caution">
    <text evidence="1">The sequence shown here is derived from an EMBL/GenBank/DDBJ whole genome shotgun (WGS) entry which is preliminary data.</text>
</comment>
<dbReference type="Proteomes" id="UP001501495">
    <property type="component" value="Unassembled WGS sequence"/>
</dbReference>
<dbReference type="PANTHER" id="PTHR18895:SF74">
    <property type="entry name" value="MTRF1L RELEASE FACTOR GLUTAMINE METHYLTRANSFERASE"/>
    <property type="match status" value="1"/>
</dbReference>
<dbReference type="CDD" id="cd02440">
    <property type="entry name" value="AdoMet_MTases"/>
    <property type="match status" value="1"/>
</dbReference>
<protein>
    <recommendedName>
        <fullName evidence="3">Methyltransferase</fullName>
    </recommendedName>
</protein>
<evidence type="ECO:0000313" key="1">
    <source>
        <dbReference type="EMBL" id="GAA4114572.1"/>
    </source>
</evidence>
<sequence length="202" mass="21661">MRTTGFGGLRIAFDHRVLTPRPWTEIQSRWAAEIAEAAPEGRLLELCSGAGHIGLLAAVLSGRSLVAVEVDAVACDYLRANATAAGLADRVEVREGDLCGVLDADERFPIVIADPPYLPTPAIAAWPEDPPRAIDGGADGLDVARACLAVAAHHLAEDGDLLLQLADLDQADRLLEEADWVDLGRRRAERGVVVRWRRPGPP</sequence>
<dbReference type="InterPro" id="IPR029063">
    <property type="entry name" value="SAM-dependent_MTases_sf"/>
</dbReference>
<dbReference type="PANTHER" id="PTHR18895">
    <property type="entry name" value="HEMK METHYLTRANSFERASE"/>
    <property type="match status" value="1"/>
</dbReference>
<dbReference type="Gene3D" id="3.40.50.150">
    <property type="entry name" value="Vaccinia Virus protein VP39"/>
    <property type="match status" value="1"/>
</dbReference>